<proteinExistence type="predicted"/>
<dbReference type="HOGENOM" id="CLU_148073_0_0_6"/>
<keyword evidence="3" id="KW-1185">Reference proteome</keyword>
<dbReference type="Pfam" id="PF14552">
    <property type="entry name" value="Tautomerase_2"/>
    <property type="match status" value="1"/>
</dbReference>
<dbReference type="PANTHER" id="PTHR38460">
    <property type="entry name" value="TAUTOMERASE YOLI-RELATED"/>
    <property type="match status" value="1"/>
</dbReference>
<dbReference type="PANTHER" id="PTHR38460:SF1">
    <property type="entry name" value="TAUTOMERASE YOLI-RELATED"/>
    <property type="match status" value="1"/>
</dbReference>
<dbReference type="RefSeq" id="WP_062536127.1">
    <property type="nucleotide sequence ID" value="NZ_DF970178.1"/>
</dbReference>
<dbReference type="EMBL" id="DF952381">
    <property type="protein sequence ID" value="GAN45552.1"/>
    <property type="molecule type" value="Genomic_DNA"/>
</dbReference>
<dbReference type="AlphaFoldDB" id="A0A0K8QM43"/>
<dbReference type="STRING" id="1475481.GCA_000953855_01242"/>
<accession>A0A0K8QM43</accession>
<dbReference type="Gene3D" id="3.30.429.10">
    <property type="entry name" value="Macrophage Migration Inhibitory Factor"/>
    <property type="match status" value="1"/>
</dbReference>
<evidence type="ECO:0000313" key="3">
    <source>
        <dbReference type="Proteomes" id="UP000253740"/>
    </source>
</evidence>
<dbReference type="InterPro" id="IPR037479">
    <property type="entry name" value="Tauto_MSAD"/>
</dbReference>
<reference evidence="1" key="1">
    <citation type="submission" date="2015-03" db="EMBL/GenBank/DDBJ databases">
        <title>Draft genome sequence of Mizugakiibacter sediminis skMP5.</title>
        <authorList>
            <person name="Watanabe T."/>
            <person name="Kojima H."/>
            <person name="Fukui M."/>
        </authorList>
    </citation>
    <scope>NUCLEOTIDE SEQUENCE</scope>
    <source>
        <strain evidence="1">SkMP5</strain>
    </source>
</reference>
<dbReference type="EMBL" id="DF970178">
    <property type="protein sequence ID" value="GAP65923.1"/>
    <property type="molecule type" value="Genomic_DNA"/>
</dbReference>
<dbReference type="SUPFAM" id="SSF55331">
    <property type="entry name" value="Tautomerase/MIF"/>
    <property type="match status" value="1"/>
</dbReference>
<protein>
    <submittedName>
        <fullName evidence="1">4-oxalocrotonate tautomerase</fullName>
    </submittedName>
    <submittedName>
        <fullName evidence="2">Tautomerase enzyme family protein</fullName>
    </submittedName>
</protein>
<evidence type="ECO:0000313" key="2">
    <source>
        <dbReference type="EMBL" id="GAP65923.1"/>
    </source>
</evidence>
<sequence length="126" mass="14323">MPLVRIALRRGKSPQYLQALQQSVYLAMTEAFDVPENDRFILISQHEPQEFHCDRHYLGIERSDALVIVQITCNSTRSTAQKQAFYARLAERLAASPGLRPQDVFVNLVEAPKENWSFGDGIAQYA</sequence>
<name>A0A0K8QM43_9GAMM</name>
<dbReference type="Proteomes" id="UP000253740">
    <property type="component" value="Unassembled WGS sequence"/>
</dbReference>
<dbReference type="InterPro" id="IPR014347">
    <property type="entry name" value="Tautomerase/MIF_sf"/>
</dbReference>
<organism evidence="2">
    <name type="scientific">Mizugakiibacter sediminis</name>
    <dbReference type="NCBI Taxonomy" id="1475481"/>
    <lineage>
        <taxon>Bacteria</taxon>
        <taxon>Pseudomonadati</taxon>
        <taxon>Pseudomonadota</taxon>
        <taxon>Gammaproteobacteria</taxon>
        <taxon>Lysobacterales</taxon>
        <taxon>Rhodanobacteraceae</taxon>
        <taxon>Mizugakiibacter</taxon>
    </lineage>
</organism>
<dbReference type="OrthoDB" id="9804765at2"/>
<evidence type="ECO:0000313" key="1">
    <source>
        <dbReference type="EMBL" id="GAN45552.1"/>
    </source>
</evidence>
<gene>
    <name evidence="1" type="ORF">MBSD_2101</name>
    <name evidence="2" type="ORF">MBSD_n1225</name>
</gene>
<reference evidence="2" key="2">
    <citation type="submission" date="2015-08" db="EMBL/GenBank/DDBJ databases">
        <title>Complete DNA Sequence of Pseudomonas syringae pv. actinidiae, the Causal Agent of Kiwifruit Canker Disease.</title>
        <authorList>
            <person name="Rikkerink E.H.A."/>
            <person name="Fineran P.C."/>
        </authorList>
    </citation>
    <scope>NUCLEOTIDE SEQUENCE</scope>
    <source>
        <strain evidence="2">SkMP5</strain>
    </source>
</reference>